<feature type="compositionally biased region" description="Polar residues" evidence="1">
    <location>
        <begin position="435"/>
        <end position="447"/>
    </location>
</feature>
<organism evidence="2">
    <name type="scientific">Culicoides sonorensis</name>
    <name type="common">Biting midge</name>
    <dbReference type="NCBI Taxonomy" id="179676"/>
    <lineage>
        <taxon>Eukaryota</taxon>
        <taxon>Metazoa</taxon>
        <taxon>Ecdysozoa</taxon>
        <taxon>Arthropoda</taxon>
        <taxon>Hexapoda</taxon>
        <taxon>Insecta</taxon>
        <taxon>Pterygota</taxon>
        <taxon>Neoptera</taxon>
        <taxon>Endopterygota</taxon>
        <taxon>Diptera</taxon>
        <taxon>Nematocera</taxon>
        <taxon>Chironomoidea</taxon>
        <taxon>Ceratopogonidae</taxon>
        <taxon>Ceratopogoninae</taxon>
        <taxon>Culicoides</taxon>
        <taxon>Monoculicoides</taxon>
    </lineage>
</organism>
<feature type="compositionally biased region" description="Low complexity" evidence="1">
    <location>
        <begin position="341"/>
        <end position="358"/>
    </location>
</feature>
<feature type="compositionally biased region" description="Polar residues" evidence="1">
    <location>
        <begin position="413"/>
        <end position="428"/>
    </location>
</feature>
<gene>
    <name evidence="2" type="primary">CSON014288</name>
</gene>
<feature type="region of interest" description="Disordered" evidence="1">
    <location>
        <begin position="194"/>
        <end position="240"/>
    </location>
</feature>
<dbReference type="VEuPathDB" id="VectorBase:CSON014288"/>
<accession>A0A336MAC8</accession>
<feature type="compositionally biased region" description="Polar residues" evidence="1">
    <location>
        <begin position="287"/>
        <end position="300"/>
    </location>
</feature>
<feature type="compositionally biased region" description="Low complexity" evidence="1">
    <location>
        <begin position="775"/>
        <end position="785"/>
    </location>
</feature>
<feature type="region of interest" description="Disordered" evidence="1">
    <location>
        <begin position="1166"/>
        <end position="1187"/>
    </location>
</feature>
<feature type="compositionally biased region" description="Basic and acidic residues" evidence="1">
    <location>
        <begin position="1012"/>
        <end position="1026"/>
    </location>
</feature>
<feature type="compositionally biased region" description="Low complexity" evidence="1">
    <location>
        <begin position="1333"/>
        <end position="1350"/>
    </location>
</feature>
<feature type="compositionally biased region" description="Basic and acidic residues" evidence="1">
    <location>
        <begin position="1262"/>
        <end position="1271"/>
    </location>
</feature>
<feature type="compositionally biased region" description="Polar residues" evidence="1">
    <location>
        <begin position="577"/>
        <end position="587"/>
    </location>
</feature>
<feature type="compositionally biased region" description="Basic and acidic residues" evidence="1">
    <location>
        <begin position="1868"/>
        <end position="1887"/>
    </location>
</feature>
<feature type="region of interest" description="Disordered" evidence="1">
    <location>
        <begin position="1223"/>
        <end position="1244"/>
    </location>
</feature>
<feature type="compositionally biased region" description="Polar residues" evidence="1">
    <location>
        <begin position="1846"/>
        <end position="1867"/>
    </location>
</feature>
<feature type="compositionally biased region" description="Low complexity" evidence="1">
    <location>
        <begin position="1373"/>
        <end position="1401"/>
    </location>
</feature>
<feature type="compositionally biased region" description="Low complexity" evidence="1">
    <location>
        <begin position="301"/>
        <end position="314"/>
    </location>
</feature>
<feature type="region of interest" description="Disordered" evidence="1">
    <location>
        <begin position="1262"/>
        <end position="1314"/>
    </location>
</feature>
<feature type="compositionally biased region" description="Polar residues" evidence="1">
    <location>
        <begin position="786"/>
        <end position="803"/>
    </location>
</feature>
<feature type="compositionally biased region" description="Basic and acidic residues" evidence="1">
    <location>
        <begin position="1171"/>
        <end position="1187"/>
    </location>
</feature>
<feature type="region of interest" description="Disordered" evidence="1">
    <location>
        <begin position="411"/>
        <end position="587"/>
    </location>
</feature>
<feature type="compositionally biased region" description="Polar residues" evidence="1">
    <location>
        <begin position="1593"/>
        <end position="1606"/>
    </location>
</feature>
<sequence>MGIIAYLHGRDYFELAINFLSSPPIIINSNPHLDFSQLNHSLLLHTAKSSCQTSSSSSLSSQLKQNQFQPVISNYLPLTSTTTSLSPKRQILASASHQRPPVIEYTVGHLQVFNQQPRPISFTQSPRTPSKTPILSQSNNIVAESKRHTIGCFGNSSPINALFNIICKENGIHCGGSANQEIVSSLASLEETNMNNVSGAKKKTAQKRQENGTSDKTPKIRPKTPQMVSNKKNESPNDSMRLTRSKAALLRQTNLTPSSSSNITTTTVTNVSISPTSLLPDSRRSKSVASSPVNSTNTPIRTTRTSRLRAASLAKSPTTDIQPIQRSPSVNEQEKQIKQKITTTTTTGNNNITTAATGVSPTNNSNNAGAAICSANNNVNNNETQPRRKLSIPTISSMQINQTLSDCEVTVGKRSTSVSGVSNRTRTATVKKVPQSPTNGQLSDSPNKSSQISKTDKDKSSKRKSNLNRNDENVLDESIAARNRHPKVTGVSLKKPPSPSTPINLTSPRKNLAKSPSSGSSSSPSPIIAPAGKLKIPRQKKSDMERLSPRKVSQPPVTGIVHKSRKDSVSPGVDASSVKSSYQSDTKLSVDDSKFNKMLKSPTLEAHPRLEKRTRLMGGSRSLDRGPVTPESNTGVIPKVSPRQYIIDVPVVETNNNINHSNSNSKVKQINTNPQVLEILKYSNDDPQLNKGSIICIENDDDELSSSRMMQDINSKQQQRAAFGQEQHISFDKAVESAAKSQHSPTVRRKSDSEHQTGAISNHIVSILKKKDVESSSAPSSNASPVTFSPSVVDTPVRNTTKQGILKKRSSLDESRYSRSHSPDDRSILVKHNRRNSLEETHGILKQPSVESKEDSCHGSHGILKKKESITPSGEPKHVSISQAVILAAAEICKDIVNTGLDEAPYEIKPILKQDSQIHTPSNGPAHPKPILKKKFCSEGEELSRNYYDDATQIRPILKSSRKSSRDEANSDTDNESVGSSGKRSILKTDSPSKRRSFGDPFETNIIMQRSKSLENPEPKHLEVHTSPERVELPLISVQERIKSMEQFLVSKPMPASTTATNSNVRVVPKSAPVHRRDFKERFKTHPITVDELSSAASKREREIFKPSSLDTLNKVVYHQDTGISSLTNTITSSHSSDFNTLVASVSSDSGIQFGKLSEMSNSGENIYLKSSDDSEKPQKQEEPEMDVKSEKFIDVDDDVTDKIEIIEKENVDKCEENVKLNEKSDDVEMENDTETKEVLSSSLKRTNSVKARANLFQELEKKQKENEKPVLQKPKRVPSVRLRAELEMEQTGPEQNTNKSNASVSDDSGTEFEPSNKKFVEKFKFFAALTSTSSSPSLTNSGNNSPTTTHKSMITIGAPPKKPVAKSLSDFSTYNNNNNHASSHLTTNNNNHNNNNNNYENYKEQHQRANNVTTVLITNDNTEVINHYLMQQSGCYDSLPPNISSNNLHNNKNHNNNNHNESNSEPNIDKKISENDEKECQKSAEMHQSLTILPSQMTPNSNSNKPKRLMRKIGKLMLPKMFLSENNNNEVGNKKFKDPIIEDLMKKSNNEKSSKVGRIKSLFMSSSLNMEQRKIEELPDTQNDSGKENESGNENSGVSELTRQWSIRSETKIHTPPMQRRISHYFNGPSNESKITVTNDTETHKKNIKNKEKLSISINQTQFDISSISNNNTNDLHTPLNSPFIDSDFSCSVITINDDTNYNSTGSPLNQDKSNISQYFSMKQEKTKRHLKQSTPLIRTVKRRIASNSFQRFNQKRSQIQFPVKNFEDIYIEHRELKEADKAFKKIYFDYDSSKTTLSPPSTNTSGLTVSDIKKGILKSKSGAIGLFPTDLSSELKNRLKKSTHASVSNLKKSATTVIPRNNTSKVESDSKDNSFDKDKSHDSAIRDTSGSESSESEEDEKDIEPGKNLAKILRSVSKASTGPDDGGKLLKNLVSVGKSAQHARTGHGDQKTDMGKDLLSAIANSAVARRKNLKER</sequence>
<feature type="region of interest" description="Disordered" evidence="1">
    <location>
        <begin position="1578"/>
        <end position="1606"/>
    </location>
</feature>
<feature type="compositionally biased region" description="Polar residues" evidence="1">
    <location>
        <begin position="226"/>
        <end position="240"/>
    </location>
</feature>
<feature type="compositionally biased region" description="Basic and acidic residues" evidence="1">
    <location>
        <begin position="810"/>
        <end position="826"/>
    </location>
</feature>
<feature type="compositionally biased region" description="Polar residues" evidence="1">
    <location>
        <begin position="1293"/>
        <end position="1308"/>
    </location>
</feature>
<feature type="region of interest" description="Disordered" evidence="1">
    <location>
        <begin position="376"/>
        <end position="396"/>
    </location>
</feature>
<reference evidence="2" key="1">
    <citation type="submission" date="2018-07" db="EMBL/GenBank/DDBJ databases">
        <authorList>
            <person name="Quirk P.G."/>
            <person name="Krulwich T.A."/>
        </authorList>
    </citation>
    <scope>NUCLEOTIDE SEQUENCE</scope>
</reference>
<feature type="compositionally biased region" description="Polar residues" evidence="1">
    <location>
        <begin position="315"/>
        <end position="331"/>
    </location>
</feature>
<feature type="region of interest" description="Disordered" evidence="1">
    <location>
        <begin position="734"/>
        <end position="826"/>
    </location>
</feature>
<feature type="compositionally biased region" description="Low complexity" evidence="1">
    <location>
        <begin position="1441"/>
        <end position="1467"/>
    </location>
</feature>
<evidence type="ECO:0000256" key="1">
    <source>
        <dbReference type="SAM" id="MobiDB-lite"/>
    </source>
</evidence>
<protein>
    <submittedName>
        <fullName evidence="2">CSON014288 protein</fullName>
    </submittedName>
</protein>
<feature type="region of interest" description="Disordered" evidence="1">
    <location>
        <begin position="1441"/>
        <end position="1470"/>
    </location>
</feature>
<proteinExistence type="predicted"/>
<feature type="region of interest" description="Disordered" evidence="1">
    <location>
        <begin position="1844"/>
        <end position="1911"/>
    </location>
</feature>
<feature type="region of interest" description="Disordered" evidence="1">
    <location>
        <begin position="273"/>
        <end position="364"/>
    </location>
</feature>
<feature type="region of interest" description="Disordered" evidence="1">
    <location>
        <begin position="958"/>
        <end position="1026"/>
    </location>
</feature>
<feature type="region of interest" description="Disordered" evidence="1">
    <location>
        <begin position="1333"/>
        <end position="1401"/>
    </location>
</feature>
<name>A0A336MAC8_CULSO</name>
<evidence type="ECO:0000313" key="2">
    <source>
        <dbReference type="EMBL" id="SSX27226.1"/>
    </source>
</evidence>
<dbReference type="EMBL" id="UFQT01000788">
    <property type="protein sequence ID" value="SSX27226.1"/>
    <property type="molecule type" value="Genomic_DNA"/>
</dbReference>
<feature type="compositionally biased region" description="Low complexity" evidence="1">
    <location>
        <begin position="515"/>
        <end position="532"/>
    </location>
</feature>